<evidence type="ECO:0000256" key="2">
    <source>
        <dbReference type="SAM" id="MobiDB-lite"/>
    </source>
</evidence>
<name>A0ABX3NE66_9GAMM</name>
<feature type="compositionally biased region" description="Basic residues" evidence="2">
    <location>
        <begin position="121"/>
        <end position="144"/>
    </location>
</feature>
<evidence type="ECO:0000313" key="5">
    <source>
        <dbReference type="Proteomes" id="UP000190777"/>
    </source>
</evidence>
<sequence>TLTFGVLFMAKYTTDFKLSVIAYYLNRHSYKQTAKYFNLDHKTVELWVKLYQTHGIDGIKIRNTKAIYDTAFKLNAIKQLQNGKSLTKLAIELNLPQPSLLSNWLKSYQTFGIMGLEPKPKGRKAMSNKHSTNKSKTSKNKSTSKAKSNWQNKADKDKTQEELITELQGLRMELDILKKLDALERQQPNKPLFIK</sequence>
<evidence type="ECO:0000259" key="3">
    <source>
        <dbReference type="Pfam" id="PF13518"/>
    </source>
</evidence>
<comment type="caution">
    <text evidence="4">The sequence shown here is derived from an EMBL/GenBank/DDBJ whole genome shotgun (WGS) entry which is preliminary data.</text>
</comment>
<dbReference type="SUPFAM" id="SSF48295">
    <property type="entry name" value="TrpR-like"/>
    <property type="match status" value="1"/>
</dbReference>
<dbReference type="Proteomes" id="UP000190777">
    <property type="component" value="Unassembled WGS sequence"/>
</dbReference>
<feature type="region of interest" description="Disordered" evidence="2">
    <location>
        <begin position="119"/>
        <end position="159"/>
    </location>
</feature>
<organism evidence="4 5">
    <name type="scientific">Moraxella equi</name>
    <dbReference type="NCBI Taxonomy" id="60442"/>
    <lineage>
        <taxon>Bacteria</taxon>
        <taxon>Pseudomonadati</taxon>
        <taxon>Pseudomonadota</taxon>
        <taxon>Gammaproteobacteria</taxon>
        <taxon>Moraxellales</taxon>
        <taxon>Moraxellaceae</taxon>
        <taxon>Moraxella</taxon>
    </lineage>
</organism>
<feature type="non-terminal residue" evidence="4">
    <location>
        <position position="1"/>
    </location>
</feature>
<accession>A0ABX3NE66</accession>
<dbReference type="Gene3D" id="1.10.10.10">
    <property type="entry name" value="Winged helix-like DNA-binding domain superfamily/Winged helix DNA-binding domain"/>
    <property type="match status" value="1"/>
</dbReference>
<dbReference type="InterPro" id="IPR036388">
    <property type="entry name" value="WH-like_DNA-bd_sf"/>
</dbReference>
<dbReference type="PANTHER" id="PTHR33795:SF1">
    <property type="entry name" value="INSERTION ELEMENT IS150 PROTEIN INSJ"/>
    <property type="match status" value="1"/>
</dbReference>
<dbReference type="SUPFAM" id="SSF46689">
    <property type="entry name" value="Homeodomain-like"/>
    <property type="match status" value="1"/>
</dbReference>
<feature type="domain" description="Insertion element IS150 protein InsJ-like helix-turn-helix" evidence="3">
    <location>
        <begin position="72"/>
        <end position="124"/>
    </location>
</feature>
<dbReference type="InterPro" id="IPR055247">
    <property type="entry name" value="InsJ-like_HTH"/>
</dbReference>
<dbReference type="RefSeq" id="WP_079326766.1">
    <property type="nucleotide sequence ID" value="NZ_MXAP01000187.1"/>
</dbReference>
<reference evidence="4 5" key="1">
    <citation type="submission" date="2017-03" db="EMBL/GenBank/DDBJ databases">
        <title>Draft genome sequence of Moraxella equi CCUG 4950T type strain.</title>
        <authorList>
            <person name="Salva-Serra F."/>
            <person name="Engstrom-Jakobsson H."/>
            <person name="Thorell K."/>
            <person name="Jaen-Luchoro D."/>
            <person name="Gonzales-Siles L."/>
            <person name="Karlsson R."/>
            <person name="Yazdan S."/>
            <person name="Boulund F."/>
            <person name="Johnning A."/>
            <person name="Engstrand L."/>
            <person name="Kristiansson E."/>
            <person name="Moore E."/>
        </authorList>
    </citation>
    <scope>NUCLEOTIDE SEQUENCE [LARGE SCALE GENOMIC DNA]</scope>
    <source>
        <strain evidence="4 5">CCUG 4950</strain>
    </source>
</reference>
<dbReference type="Pfam" id="PF13518">
    <property type="entry name" value="HTH_28"/>
    <property type="match status" value="2"/>
</dbReference>
<evidence type="ECO:0000256" key="1">
    <source>
        <dbReference type="ARBA" id="ARBA00038232"/>
    </source>
</evidence>
<evidence type="ECO:0000313" key="4">
    <source>
        <dbReference type="EMBL" id="OPH33211.1"/>
    </source>
</evidence>
<protein>
    <recommendedName>
        <fullName evidence="3">Insertion element IS150 protein InsJ-like helix-turn-helix domain-containing protein</fullName>
    </recommendedName>
</protein>
<keyword evidence="5" id="KW-1185">Reference proteome</keyword>
<dbReference type="PANTHER" id="PTHR33795">
    <property type="entry name" value="INSERTION ELEMENT IS150 PROTEIN INSJ"/>
    <property type="match status" value="1"/>
</dbReference>
<comment type="similarity">
    <text evidence="1">Belongs to the IS150/IS1296 orfA family.</text>
</comment>
<dbReference type="InterPro" id="IPR010921">
    <property type="entry name" value="Trp_repressor/repl_initiator"/>
</dbReference>
<dbReference type="EMBL" id="MXAP01000187">
    <property type="protein sequence ID" value="OPH33211.1"/>
    <property type="molecule type" value="Genomic_DNA"/>
</dbReference>
<proteinExistence type="inferred from homology"/>
<dbReference type="InterPro" id="IPR009057">
    <property type="entry name" value="Homeodomain-like_sf"/>
</dbReference>
<feature type="domain" description="Insertion element IS150 protein InsJ-like helix-turn-helix" evidence="3">
    <location>
        <begin position="16"/>
        <end position="60"/>
    </location>
</feature>
<gene>
    <name evidence="4" type="ORF">B5J93_13110</name>
</gene>
<dbReference type="InterPro" id="IPR052057">
    <property type="entry name" value="IS150/IS1296_orfA-like"/>
</dbReference>